<dbReference type="PANTHER" id="PTHR33048:SF96">
    <property type="entry name" value="INTEGRAL MEMBRANE PROTEIN"/>
    <property type="match status" value="1"/>
</dbReference>
<keyword evidence="10" id="KW-1185">Reference proteome</keyword>
<feature type="domain" description="Rhodopsin" evidence="8">
    <location>
        <begin position="37"/>
        <end position="271"/>
    </location>
</feature>
<feature type="transmembrane region" description="Helical" evidence="7">
    <location>
        <begin position="132"/>
        <end position="152"/>
    </location>
</feature>
<dbReference type="InterPro" id="IPR052337">
    <property type="entry name" value="SAT4-like"/>
</dbReference>
<keyword evidence="4 7" id="KW-0472">Membrane</keyword>
<dbReference type="InterPro" id="IPR049326">
    <property type="entry name" value="Rhodopsin_dom_fungi"/>
</dbReference>
<dbReference type="Pfam" id="PF20684">
    <property type="entry name" value="Fung_rhodopsin"/>
    <property type="match status" value="1"/>
</dbReference>
<dbReference type="GO" id="GO:0016020">
    <property type="term" value="C:membrane"/>
    <property type="evidence" value="ECO:0007669"/>
    <property type="project" value="UniProtKB-SubCell"/>
</dbReference>
<dbReference type="EMBL" id="MU864964">
    <property type="protein sequence ID" value="KAK4463072.1"/>
    <property type="molecule type" value="Genomic_DNA"/>
</dbReference>
<dbReference type="Proteomes" id="UP001321749">
    <property type="component" value="Unassembled WGS sequence"/>
</dbReference>
<proteinExistence type="inferred from homology"/>
<dbReference type="PANTHER" id="PTHR33048">
    <property type="entry name" value="PTH11-LIKE INTEGRAL MEMBRANE PROTEIN (AFU_ORTHOLOGUE AFUA_5G11245)"/>
    <property type="match status" value="1"/>
</dbReference>
<comment type="similarity">
    <text evidence="5">Belongs to the SAT4 family.</text>
</comment>
<evidence type="ECO:0000256" key="6">
    <source>
        <dbReference type="SAM" id="MobiDB-lite"/>
    </source>
</evidence>
<feature type="region of interest" description="Disordered" evidence="6">
    <location>
        <begin position="315"/>
        <end position="361"/>
    </location>
</feature>
<keyword evidence="3 7" id="KW-1133">Transmembrane helix</keyword>
<feature type="transmembrane region" description="Helical" evidence="7">
    <location>
        <begin position="20"/>
        <end position="41"/>
    </location>
</feature>
<protein>
    <submittedName>
        <fullName evidence="9">Integral membrane protein</fullName>
    </submittedName>
</protein>
<sequence length="361" mass="39898">MASVQPPDPLPADHNIGPTLLGVSGFLTALVVITSCLRIFVRFSLKALGWDDYSMIIVTVLCVIRFGIQIAQCVLYGNGRHRWYLTKEQYVNNNMLGWYAQITLFLSICFLKVSICLLLLRIKKERPLKIFLSVLMAGLFITNFGCVIILIAQCKPTSAYWTGIGKCWDTRVRIYAIYFTISYSLLTDLICSLLPLLVIRNVRLPYNTKVSLCALMSLGLIATGFGVARASSLGLVTTDLSYVYCISAIWSNLELFLGVIAANLVLSRSIYTYIRHGKGGLSSSERSKGSQYPSRLRYINQSDCADDAFESPTSAAVANGRRPSISKSDCSGAPLKSPNGIHKTTEFIVLEEYPPGTQPKE</sequence>
<feature type="transmembrane region" description="Helical" evidence="7">
    <location>
        <begin position="98"/>
        <end position="120"/>
    </location>
</feature>
<dbReference type="AlphaFoldDB" id="A0AAV9HU98"/>
<accession>A0AAV9HU98</accession>
<evidence type="ECO:0000256" key="7">
    <source>
        <dbReference type="SAM" id="Phobius"/>
    </source>
</evidence>
<evidence type="ECO:0000256" key="4">
    <source>
        <dbReference type="ARBA" id="ARBA00023136"/>
    </source>
</evidence>
<comment type="subcellular location">
    <subcellularLocation>
        <location evidence="1">Membrane</location>
        <topology evidence="1">Multi-pass membrane protein</topology>
    </subcellularLocation>
</comment>
<feature type="transmembrane region" description="Helical" evidence="7">
    <location>
        <begin position="53"/>
        <end position="78"/>
    </location>
</feature>
<feature type="transmembrane region" description="Helical" evidence="7">
    <location>
        <begin position="210"/>
        <end position="228"/>
    </location>
</feature>
<feature type="transmembrane region" description="Helical" evidence="7">
    <location>
        <begin position="172"/>
        <end position="198"/>
    </location>
</feature>
<reference evidence="9" key="2">
    <citation type="submission" date="2023-06" db="EMBL/GenBank/DDBJ databases">
        <authorList>
            <consortium name="Lawrence Berkeley National Laboratory"/>
            <person name="Mondo S.J."/>
            <person name="Hensen N."/>
            <person name="Bonometti L."/>
            <person name="Westerberg I."/>
            <person name="Brannstrom I.O."/>
            <person name="Guillou S."/>
            <person name="Cros-Aarteil S."/>
            <person name="Calhoun S."/>
            <person name="Haridas S."/>
            <person name="Kuo A."/>
            <person name="Pangilinan J."/>
            <person name="Riley R."/>
            <person name="Labutti K."/>
            <person name="Andreopoulos B."/>
            <person name="Lipzen A."/>
            <person name="Chen C."/>
            <person name="Yanf M."/>
            <person name="Daum C."/>
            <person name="Ng V."/>
            <person name="Clum A."/>
            <person name="Steindorff A."/>
            <person name="Ohm R."/>
            <person name="Martin F."/>
            <person name="Silar P."/>
            <person name="Natvig D."/>
            <person name="Lalanne C."/>
            <person name="Gautier V."/>
            <person name="Ament-Velasquez S.L."/>
            <person name="Kruys A."/>
            <person name="Hutchinson M.I."/>
            <person name="Powell A.J."/>
            <person name="Barry K."/>
            <person name="Miller A.N."/>
            <person name="Grigoriev I.V."/>
            <person name="Debuchy R."/>
            <person name="Gladieux P."/>
            <person name="Thoren M.H."/>
            <person name="Johannesson H."/>
        </authorList>
    </citation>
    <scope>NUCLEOTIDE SEQUENCE</scope>
    <source>
        <strain evidence="9">PSN324</strain>
    </source>
</reference>
<evidence type="ECO:0000256" key="1">
    <source>
        <dbReference type="ARBA" id="ARBA00004141"/>
    </source>
</evidence>
<evidence type="ECO:0000259" key="8">
    <source>
        <dbReference type="Pfam" id="PF20684"/>
    </source>
</evidence>
<feature type="transmembrane region" description="Helical" evidence="7">
    <location>
        <begin position="240"/>
        <end position="266"/>
    </location>
</feature>
<evidence type="ECO:0000313" key="9">
    <source>
        <dbReference type="EMBL" id="KAK4463072.1"/>
    </source>
</evidence>
<comment type="caution">
    <text evidence="9">The sequence shown here is derived from an EMBL/GenBank/DDBJ whole genome shotgun (WGS) entry which is preliminary data.</text>
</comment>
<evidence type="ECO:0000256" key="5">
    <source>
        <dbReference type="ARBA" id="ARBA00038359"/>
    </source>
</evidence>
<evidence type="ECO:0000256" key="2">
    <source>
        <dbReference type="ARBA" id="ARBA00022692"/>
    </source>
</evidence>
<reference evidence="9" key="1">
    <citation type="journal article" date="2023" name="Mol. Phylogenet. Evol.">
        <title>Genome-scale phylogeny and comparative genomics of the fungal order Sordariales.</title>
        <authorList>
            <person name="Hensen N."/>
            <person name="Bonometti L."/>
            <person name="Westerberg I."/>
            <person name="Brannstrom I.O."/>
            <person name="Guillou S."/>
            <person name="Cros-Aarteil S."/>
            <person name="Calhoun S."/>
            <person name="Haridas S."/>
            <person name="Kuo A."/>
            <person name="Mondo S."/>
            <person name="Pangilinan J."/>
            <person name="Riley R."/>
            <person name="LaButti K."/>
            <person name="Andreopoulos B."/>
            <person name="Lipzen A."/>
            <person name="Chen C."/>
            <person name="Yan M."/>
            <person name="Daum C."/>
            <person name="Ng V."/>
            <person name="Clum A."/>
            <person name="Steindorff A."/>
            <person name="Ohm R.A."/>
            <person name="Martin F."/>
            <person name="Silar P."/>
            <person name="Natvig D.O."/>
            <person name="Lalanne C."/>
            <person name="Gautier V."/>
            <person name="Ament-Velasquez S.L."/>
            <person name="Kruys A."/>
            <person name="Hutchinson M.I."/>
            <person name="Powell A.J."/>
            <person name="Barry K."/>
            <person name="Miller A.N."/>
            <person name="Grigoriev I.V."/>
            <person name="Debuchy R."/>
            <person name="Gladieux P."/>
            <person name="Hiltunen Thoren M."/>
            <person name="Johannesson H."/>
        </authorList>
    </citation>
    <scope>NUCLEOTIDE SEQUENCE</scope>
    <source>
        <strain evidence="9">PSN324</strain>
    </source>
</reference>
<evidence type="ECO:0000256" key="3">
    <source>
        <dbReference type="ARBA" id="ARBA00022989"/>
    </source>
</evidence>
<evidence type="ECO:0000313" key="10">
    <source>
        <dbReference type="Proteomes" id="UP001321749"/>
    </source>
</evidence>
<keyword evidence="2 7" id="KW-0812">Transmembrane</keyword>
<gene>
    <name evidence="9" type="ORF">QBC42DRAFT_296353</name>
</gene>
<name>A0AAV9HU98_9PEZI</name>
<organism evidence="9 10">
    <name type="scientific">Cladorrhinum samala</name>
    <dbReference type="NCBI Taxonomy" id="585594"/>
    <lineage>
        <taxon>Eukaryota</taxon>
        <taxon>Fungi</taxon>
        <taxon>Dikarya</taxon>
        <taxon>Ascomycota</taxon>
        <taxon>Pezizomycotina</taxon>
        <taxon>Sordariomycetes</taxon>
        <taxon>Sordariomycetidae</taxon>
        <taxon>Sordariales</taxon>
        <taxon>Podosporaceae</taxon>
        <taxon>Cladorrhinum</taxon>
    </lineage>
</organism>